<feature type="transmembrane region" description="Helical" evidence="6">
    <location>
        <begin position="63"/>
        <end position="81"/>
    </location>
</feature>
<evidence type="ECO:0000256" key="6">
    <source>
        <dbReference type="SAM" id="Phobius"/>
    </source>
</evidence>
<dbReference type="FunFam" id="1.20.1250.20:FF:000013">
    <property type="entry name" value="MFS general substrate transporter"/>
    <property type="match status" value="1"/>
</dbReference>
<evidence type="ECO:0000259" key="7">
    <source>
        <dbReference type="PROSITE" id="PS50850"/>
    </source>
</evidence>
<accession>A0A0C3S5R5</accession>
<gene>
    <name evidence="8" type="ORF">PHLGIDRAFT_228405</name>
</gene>
<dbReference type="PANTHER" id="PTHR43791:SF49">
    <property type="entry name" value="TRANSPORTER, PUTATIVE (AFU_ORTHOLOGUE AFUA_4G04250)-RELATED"/>
    <property type="match status" value="1"/>
</dbReference>
<dbReference type="SUPFAM" id="SSF103473">
    <property type="entry name" value="MFS general substrate transporter"/>
    <property type="match status" value="1"/>
</dbReference>
<dbReference type="HOGENOM" id="CLU_001265_0_1_1"/>
<dbReference type="PANTHER" id="PTHR43791">
    <property type="entry name" value="PERMEASE-RELATED"/>
    <property type="match status" value="1"/>
</dbReference>
<keyword evidence="2" id="KW-0813">Transport</keyword>
<feature type="transmembrane region" description="Helical" evidence="6">
    <location>
        <begin position="20"/>
        <end position="38"/>
    </location>
</feature>
<dbReference type="FunFam" id="1.20.1250.20:FF:000057">
    <property type="entry name" value="MFS general substrate transporter"/>
    <property type="match status" value="1"/>
</dbReference>
<feature type="transmembrane region" description="Helical" evidence="6">
    <location>
        <begin position="93"/>
        <end position="110"/>
    </location>
</feature>
<dbReference type="GO" id="GO:0022857">
    <property type="term" value="F:transmembrane transporter activity"/>
    <property type="evidence" value="ECO:0007669"/>
    <property type="project" value="InterPro"/>
</dbReference>
<feature type="transmembrane region" description="Helical" evidence="6">
    <location>
        <begin position="255"/>
        <end position="279"/>
    </location>
</feature>
<dbReference type="STRING" id="745531.A0A0C3S5R5"/>
<keyword evidence="5 6" id="KW-0472">Membrane</keyword>
<dbReference type="InterPro" id="IPR011701">
    <property type="entry name" value="MFS"/>
</dbReference>
<feature type="transmembrane region" description="Helical" evidence="6">
    <location>
        <begin position="412"/>
        <end position="433"/>
    </location>
</feature>
<dbReference type="InterPro" id="IPR036259">
    <property type="entry name" value="MFS_trans_sf"/>
</dbReference>
<evidence type="ECO:0000256" key="2">
    <source>
        <dbReference type="ARBA" id="ARBA00022448"/>
    </source>
</evidence>
<protein>
    <recommendedName>
        <fullName evidence="7">Major facilitator superfamily (MFS) profile domain-containing protein</fullName>
    </recommendedName>
</protein>
<dbReference type="EMBL" id="KN840604">
    <property type="protein sequence ID" value="KIP03695.1"/>
    <property type="molecule type" value="Genomic_DNA"/>
</dbReference>
<reference evidence="8 9" key="1">
    <citation type="journal article" date="2014" name="PLoS Genet.">
        <title>Analysis of the Phlebiopsis gigantea genome, transcriptome and secretome provides insight into its pioneer colonization strategies of wood.</title>
        <authorList>
            <person name="Hori C."/>
            <person name="Ishida T."/>
            <person name="Igarashi K."/>
            <person name="Samejima M."/>
            <person name="Suzuki H."/>
            <person name="Master E."/>
            <person name="Ferreira P."/>
            <person name="Ruiz-Duenas F.J."/>
            <person name="Held B."/>
            <person name="Canessa P."/>
            <person name="Larrondo L.F."/>
            <person name="Schmoll M."/>
            <person name="Druzhinina I.S."/>
            <person name="Kubicek C.P."/>
            <person name="Gaskell J.A."/>
            <person name="Kersten P."/>
            <person name="St John F."/>
            <person name="Glasner J."/>
            <person name="Sabat G."/>
            <person name="Splinter BonDurant S."/>
            <person name="Syed K."/>
            <person name="Yadav J."/>
            <person name="Mgbeahuruike A.C."/>
            <person name="Kovalchuk A."/>
            <person name="Asiegbu F.O."/>
            <person name="Lackner G."/>
            <person name="Hoffmeister D."/>
            <person name="Rencoret J."/>
            <person name="Gutierrez A."/>
            <person name="Sun H."/>
            <person name="Lindquist E."/>
            <person name="Barry K."/>
            <person name="Riley R."/>
            <person name="Grigoriev I.V."/>
            <person name="Henrissat B."/>
            <person name="Kues U."/>
            <person name="Berka R.M."/>
            <person name="Martinez A.T."/>
            <person name="Covert S.F."/>
            <person name="Blanchette R.A."/>
            <person name="Cullen D."/>
        </authorList>
    </citation>
    <scope>NUCLEOTIDE SEQUENCE [LARGE SCALE GENOMIC DNA]</scope>
    <source>
        <strain evidence="8 9">11061_1 CR5-6</strain>
    </source>
</reference>
<feature type="domain" description="Major facilitator superfamily (MFS) profile" evidence="7">
    <location>
        <begin position="23"/>
        <end position="439"/>
    </location>
</feature>
<evidence type="ECO:0000256" key="3">
    <source>
        <dbReference type="ARBA" id="ARBA00022692"/>
    </source>
</evidence>
<sequence length="449" mass="50028">MRSSMSIPRQSRVRRIDMRFLPVSMVIYIFNFIDRTNIGNAKILNSDTGDSLVQTTHISNQQYLISLMMFTIAYMLFEVPSNYMLKKFRPSRWIAFLLMTWGAITMTLGATNNFSGITAVRFFLGVAEAGLFPGLLYCTTFWYKRDERAIRISLISAVATLGNAFGGAIAYGIGHMNGVHGLQGWRWLFILEGIPSCVCAIVCFFFFPDFPEIARWLSDEERQLATERIKGVAALGHARITWQETKETLLDWRIYLHYVAYIGLSPPFSSLTLFTPTLVAGLGYEGLTAQLFTVPPFAVAFVVTVAMAWIADKRAQRGWVSFISLFTGGIAFLIQGALPSHAFKARYGLLCIAAAFTFASGPPQIAWLTANLRSTGALTLGVPMIISTGQIGQIIGVWTFKPSEAPGYPTGLFTSAAFELAGSALVLILRYIYVRRDRVLRDGERKWEL</sequence>
<dbReference type="Gene3D" id="1.20.1250.20">
    <property type="entry name" value="MFS general substrate transporter like domains"/>
    <property type="match status" value="1"/>
</dbReference>
<evidence type="ECO:0000313" key="9">
    <source>
        <dbReference type="Proteomes" id="UP000053257"/>
    </source>
</evidence>
<keyword evidence="3 6" id="KW-0812">Transmembrane</keyword>
<feature type="transmembrane region" description="Helical" evidence="6">
    <location>
        <begin position="377"/>
        <end position="400"/>
    </location>
</feature>
<evidence type="ECO:0000256" key="4">
    <source>
        <dbReference type="ARBA" id="ARBA00022989"/>
    </source>
</evidence>
<evidence type="ECO:0000256" key="5">
    <source>
        <dbReference type="ARBA" id="ARBA00023136"/>
    </source>
</evidence>
<keyword evidence="9" id="KW-1185">Reference proteome</keyword>
<dbReference type="OrthoDB" id="3639251at2759"/>
<name>A0A0C3S5R5_PHLG1</name>
<dbReference type="Proteomes" id="UP000053257">
    <property type="component" value="Unassembled WGS sequence"/>
</dbReference>
<feature type="transmembrane region" description="Helical" evidence="6">
    <location>
        <begin position="154"/>
        <end position="173"/>
    </location>
</feature>
<evidence type="ECO:0000256" key="1">
    <source>
        <dbReference type="ARBA" id="ARBA00004141"/>
    </source>
</evidence>
<comment type="subcellular location">
    <subcellularLocation>
        <location evidence="1">Membrane</location>
        <topology evidence="1">Multi-pass membrane protein</topology>
    </subcellularLocation>
</comment>
<feature type="transmembrane region" description="Helical" evidence="6">
    <location>
        <begin position="347"/>
        <end position="370"/>
    </location>
</feature>
<dbReference type="PROSITE" id="PS50850">
    <property type="entry name" value="MFS"/>
    <property type="match status" value="1"/>
</dbReference>
<dbReference type="Pfam" id="PF07690">
    <property type="entry name" value="MFS_1"/>
    <property type="match status" value="1"/>
</dbReference>
<dbReference type="AlphaFoldDB" id="A0A0C3S5R5"/>
<keyword evidence="4 6" id="KW-1133">Transmembrane helix</keyword>
<proteinExistence type="predicted"/>
<feature type="transmembrane region" description="Helical" evidence="6">
    <location>
        <begin position="185"/>
        <end position="207"/>
    </location>
</feature>
<dbReference type="InterPro" id="IPR020846">
    <property type="entry name" value="MFS_dom"/>
</dbReference>
<dbReference type="GO" id="GO:0016020">
    <property type="term" value="C:membrane"/>
    <property type="evidence" value="ECO:0007669"/>
    <property type="project" value="UniProtKB-SubCell"/>
</dbReference>
<feature type="transmembrane region" description="Helical" evidence="6">
    <location>
        <begin position="122"/>
        <end position="142"/>
    </location>
</feature>
<feature type="transmembrane region" description="Helical" evidence="6">
    <location>
        <begin position="318"/>
        <end position="335"/>
    </location>
</feature>
<evidence type="ECO:0000313" key="8">
    <source>
        <dbReference type="EMBL" id="KIP03695.1"/>
    </source>
</evidence>
<feature type="transmembrane region" description="Helical" evidence="6">
    <location>
        <begin position="291"/>
        <end position="311"/>
    </location>
</feature>
<organism evidence="8 9">
    <name type="scientific">Phlebiopsis gigantea (strain 11061_1 CR5-6)</name>
    <name type="common">White-rot fungus</name>
    <name type="synonym">Peniophora gigantea</name>
    <dbReference type="NCBI Taxonomy" id="745531"/>
    <lineage>
        <taxon>Eukaryota</taxon>
        <taxon>Fungi</taxon>
        <taxon>Dikarya</taxon>
        <taxon>Basidiomycota</taxon>
        <taxon>Agaricomycotina</taxon>
        <taxon>Agaricomycetes</taxon>
        <taxon>Polyporales</taxon>
        <taxon>Phanerochaetaceae</taxon>
        <taxon>Phlebiopsis</taxon>
    </lineage>
</organism>